<dbReference type="Pfam" id="PF00488">
    <property type="entry name" value="MutS_V"/>
    <property type="match status" value="1"/>
</dbReference>
<dbReference type="NCBIfam" id="TIGR01069">
    <property type="entry name" value="mutS2"/>
    <property type="match status" value="1"/>
</dbReference>
<evidence type="ECO:0000313" key="11">
    <source>
        <dbReference type="Proteomes" id="UP000193355"/>
    </source>
</evidence>
<dbReference type="PROSITE" id="PS50828">
    <property type="entry name" value="SMR"/>
    <property type="match status" value="1"/>
</dbReference>
<dbReference type="InterPro" id="IPR002625">
    <property type="entry name" value="Smr_dom"/>
</dbReference>
<evidence type="ECO:0000256" key="8">
    <source>
        <dbReference type="SAM" id="MobiDB-lite"/>
    </source>
</evidence>
<dbReference type="STRING" id="561720.SAMN06275492_12811"/>
<feature type="binding site" evidence="7">
    <location>
        <begin position="332"/>
        <end position="339"/>
    </location>
    <ligand>
        <name>ATP</name>
        <dbReference type="ChEBI" id="CHEBI:30616"/>
    </ligand>
</feature>
<comment type="function">
    <text evidence="7">Acts as a ribosome collision sensor, splitting the ribosome into its 2 subunits. Detects stalled/collided 70S ribosomes which it binds and splits by an ATP-hydrolysis driven conformational change. Acts upstream of the ribosome quality control system (RQC), a ribosome-associated complex that mediates the extraction of incompletely synthesized nascent chains from stalled ribosomes and their subsequent degradation. Probably generates substrates for RQC.</text>
</comment>
<dbReference type="FunFam" id="3.40.50.300:FF:000830">
    <property type="entry name" value="Endonuclease MutS2"/>
    <property type="match status" value="1"/>
</dbReference>
<dbReference type="Gene3D" id="3.40.50.300">
    <property type="entry name" value="P-loop containing nucleotide triphosphate hydrolases"/>
    <property type="match status" value="1"/>
</dbReference>
<dbReference type="SUPFAM" id="SSF160443">
    <property type="entry name" value="SMR domain-like"/>
    <property type="match status" value="1"/>
</dbReference>
<dbReference type="HAMAP" id="MF_00092">
    <property type="entry name" value="MutS2"/>
    <property type="match status" value="1"/>
</dbReference>
<keyword evidence="1 7" id="KW-0699">rRNA-binding</keyword>
<keyword evidence="11" id="KW-1185">Reference proteome</keyword>
<dbReference type="GO" id="GO:0140664">
    <property type="term" value="F:ATP-dependent DNA damage sensor activity"/>
    <property type="evidence" value="ECO:0007669"/>
    <property type="project" value="InterPro"/>
</dbReference>
<dbReference type="GO" id="GO:0019843">
    <property type="term" value="F:rRNA binding"/>
    <property type="evidence" value="ECO:0007669"/>
    <property type="project" value="UniProtKB-UniRule"/>
</dbReference>
<dbReference type="PANTHER" id="PTHR48466:SF2">
    <property type="entry name" value="OS10G0509000 PROTEIN"/>
    <property type="match status" value="1"/>
</dbReference>
<dbReference type="GO" id="GO:0030983">
    <property type="term" value="F:mismatched DNA binding"/>
    <property type="evidence" value="ECO:0007669"/>
    <property type="project" value="InterPro"/>
</dbReference>
<comment type="subunit">
    <text evidence="7">Homodimer. Binds to stalled ribosomes, contacting rRNA.</text>
</comment>
<dbReference type="Proteomes" id="UP000193355">
    <property type="component" value="Unassembled WGS sequence"/>
</dbReference>
<feature type="domain" description="Smr" evidence="9">
    <location>
        <begin position="708"/>
        <end position="781"/>
    </location>
</feature>
<dbReference type="InterPro" id="IPR007696">
    <property type="entry name" value="DNA_mismatch_repair_MutS_core"/>
</dbReference>
<dbReference type="SUPFAM" id="SSF52540">
    <property type="entry name" value="P-loop containing nucleoside triphosphate hydrolases"/>
    <property type="match status" value="1"/>
</dbReference>
<dbReference type="InterPro" id="IPR027417">
    <property type="entry name" value="P-loop_NTPase"/>
</dbReference>
<evidence type="ECO:0000259" key="9">
    <source>
        <dbReference type="PROSITE" id="PS50828"/>
    </source>
</evidence>
<keyword evidence="7" id="KW-0255">Endonuclease</keyword>
<dbReference type="GO" id="GO:0004519">
    <property type="term" value="F:endonuclease activity"/>
    <property type="evidence" value="ECO:0007669"/>
    <property type="project" value="UniProtKB-UniRule"/>
</dbReference>
<dbReference type="SMART" id="SM00463">
    <property type="entry name" value="SMR"/>
    <property type="match status" value="1"/>
</dbReference>
<dbReference type="InterPro" id="IPR036187">
    <property type="entry name" value="DNA_mismatch_repair_MutS_sf"/>
</dbReference>
<evidence type="ECO:0000256" key="6">
    <source>
        <dbReference type="ARBA" id="ARBA00023125"/>
    </source>
</evidence>
<keyword evidence="3 7" id="KW-0378">Hydrolase</keyword>
<keyword evidence="7" id="KW-0540">Nuclease</keyword>
<dbReference type="EC" id="3.1.-.-" evidence="7"/>
<evidence type="ECO:0000256" key="1">
    <source>
        <dbReference type="ARBA" id="ARBA00022730"/>
    </source>
</evidence>
<dbReference type="GO" id="GO:0005524">
    <property type="term" value="F:ATP binding"/>
    <property type="evidence" value="ECO:0007669"/>
    <property type="project" value="UniProtKB-UniRule"/>
</dbReference>
<protein>
    <recommendedName>
        <fullName evidence="7">Endonuclease MutS2</fullName>
        <ecNumber evidence="7">3.1.-.-</ecNumber>
    </recommendedName>
    <alternativeName>
        <fullName evidence="7">Ribosome-associated protein quality control-upstream factor</fullName>
        <shortName evidence="7">RQC-upstream factor</shortName>
        <shortName evidence="7">RqcU</shortName>
        <ecNumber evidence="7">3.6.4.-</ecNumber>
    </alternativeName>
</protein>
<evidence type="ECO:0000313" key="10">
    <source>
        <dbReference type="EMBL" id="SMG40606.1"/>
    </source>
</evidence>
<comment type="function">
    <text evidence="7">Endonuclease that is involved in the suppression of homologous recombination and thus may have a key role in the control of bacterial genetic diversity.</text>
</comment>
<dbReference type="PANTHER" id="PTHR48466">
    <property type="entry name" value="OS10G0509000 PROTEIN-RELATED"/>
    <property type="match status" value="1"/>
</dbReference>
<dbReference type="GO" id="GO:0072344">
    <property type="term" value="P:rescue of stalled ribosome"/>
    <property type="evidence" value="ECO:0007669"/>
    <property type="project" value="UniProtKB-UniRule"/>
</dbReference>
<dbReference type="EMBL" id="FXBB01000028">
    <property type="protein sequence ID" value="SMG40606.1"/>
    <property type="molecule type" value="Genomic_DNA"/>
</dbReference>
<keyword evidence="5 7" id="KW-0694">RNA-binding</keyword>
<comment type="similarity">
    <text evidence="7">Belongs to the DNA mismatch repair MutS family. MutS2 subfamily.</text>
</comment>
<dbReference type="InterPro" id="IPR045076">
    <property type="entry name" value="MutS"/>
</dbReference>
<dbReference type="GO" id="GO:0043023">
    <property type="term" value="F:ribosomal large subunit binding"/>
    <property type="evidence" value="ECO:0007669"/>
    <property type="project" value="UniProtKB-UniRule"/>
</dbReference>
<evidence type="ECO:0000256" key="3">
    <source>
        <dbReference type="ARBA" id="ARBA00022801"/>
    </source>
</evidence>
<dbReference type="InterPro" id="IPR000432">
    <property type="entry name" value="DNA_mismatch_repair_MutS_C"/>
</dbReference>
<dbReference type="PIRSF" id="PIRSF005814">
    <property type="entry name" value="MutS_YshD"/>
    <property type="match status" value="1"/>
</dbReference>
<sequence length="782" mass="86283">MYVSDSVFEVLEIEKILHQFASSARSELGIFMLKNSEPMVDMETVRRRQRLIDNYRRFLSLYGALPWVSGIKEIMGFVTAGLESGMMSGEELVLVRNLLELATRIKESLYAAKEDFPELASLGRKVRDFSEEIECLSVLDDKGILEDGASPKLRDIRDKLSDLRKRVRKEGNSIINGSGAHMLQERVLSIRNGRSVVLVRQEFVGRFPGILVDRSSSGNSAYMEPNVIIPLNNRIVDIRQDELEEERRILRELTSMIVSRRGAIDDAQEVVATVDMLYAVSEVMDRKRWILPDMVDSSGFKFFSVYHPMLGDGAVPIDVRCGGPFRILVVTGPNTGGKTVALKTVGVAVVLAWSGLPIPAMEGSQVGLISALFADIGDEQSIEQSLSTFSAHLKKVVQVLDEADEKSLILLDELGAGTDPQEGAALGVALLKTLRRRGSLVLATTHHNPIKKFATTAEGVETASVDFDLQTLTPTYRLIMGIPGQSNALAIAERLGMHQEVLIEAKKALKTGEASVEVMIGELQKKTLTLESLERSLSQERTSIEEERRRLQSERKDLERQKNRSLVKADKEAEKIVEEAQNKAIEMLKGLDQAARSAAHRELGKHREGLARSKERSRVRQSALEAREILERDPVSLKAGDVVQISGSSVPGEILSLEGKKALVLMGGLKVEVDLKKLVPSDKKIKSEVSGPVLSVSRPVGVPSSIMVRGMTVDEAMPLVADYLDKAVRAGYGEVTVIHGRGEGILRRKVQELCRRLPYVSSFRLGENGEGGYGVTVVNFRE</sequence>
<accession>A0A1X7KH40</accession>
<dbReference type="SMART" id="SM00533">
    <property type="entry name" value="MUTSd"/>
    <property type="match status" value="1"/>
</dbReference>
<dbReference type="Gene3D" id="3.30.1370.110">
    <property type="match status" value="1"/>
</dbReference>
<evidence type="ECO:0000256" key="5">
    <source>
        <dbReference type="ARBA" id="ARBA00022884"/>
    </source>
</evidence>
<dbReference type="AlphaFoldDB" id="A0A1X7KH40"/>
<dbReference type="OrthoDB" id="9808166at2"/>
<dbReference type="PROSITE" id="PS00486">
    <property type="entry name" value="DNA_MISMATCH_REPAIR_2"/>
    <property type="match status" value="1"/>
</dbReference>
<organism evidence="10 11">
    <name type="scientific">Dethiosulfovibrio salsuginis</name>
    <dbReference type="NCBI Taxonomy" id="561720"/>
    <lineage>
        <taxon>Bacteria</taxon>
        <taxon>Thermotogati</taxon>
        <taxon>Synergistota</taxon>
        <taxon>Synergistia</taxon>
        <taxon>Synergistales</taxon>
        <taxon>Dethiosulfovibrionaceae</taxon>
        <taxon>Dethiosulfovibrio</taxon>
    </lineage>
</organism>
<keyword evidence="4 7" id="KW-0067">ATP-binding</keyword>
<dbReference type="InterPro" id="IPR005747">
    <property type="entry name" value="MutS2"/>
</dbReference>
<dbReference type="InterPro" id="IPR046893">
    <property type="entry name" value="MSSS"/>
</dbReference>
<dbReference type="InterPro" id="IPR036063">
    <property type="entry name" value="Smr_dom_sf"/>
</dbReference>
<dbReference type="GO" id="GO:0045910">
    <property type="term" value="P:negative regulation of DNA recombination"/>
    <property type="evidence" value="ECO:0007669"/>
    <property type="project" value="InterPro"/>
</dbReference>
<dbReference type="GO" id="GO:0006298">
    <property type="term" value="P:mismatch repair"/>
    <property type="evidence" value="ECO:0007669"/>
    <property type="project" value="InterPro"/>
</dbReference>
<name>A0A1X7KH40_9BACT</name>
<dbReference type="RefSeq" id="WP_085545174.1">
    <property type="nucleotide sequence ID" value="NZ_FXBB01000028.1"/>
</dbReference>
<dbReference type="EC" id="3.6.4.-" evidence="7"/>
<dbReference type="SUPFAM" id="SSF48334">
    <property type="entry name" value="DNA repair protein MutS, domain III"/>
    <property type="match status" value="1"/>
</dbReference>
<reference evidence="11" key="1">
    <citation type="submission" date="2017-04" db="EMBL/GenBank/DDBJ databases">
        <authorList>
            <person name="Varghese N."/>
            <person name="Submissions S."/>
        </authorList>
    </citation>
    <scope>NUCLEOTIDE SEQUENCE [LARGE SCALE GENOMIC DNA]</scope>
    <source>
        <strain evidence="11">USBA 82</strain>
    </source>
</reference>
<gene>
    <name evidence="7" type="primary">mutS2</name>
    <name evidence="7" type="synonym">rqcU</name>
    <name evidence="10" type="ORF">SAMN06275492_12811</name>
</gene>
<evidence type="ECO:0000256" key="2">
    <source>
        <dbReference type="ARBA" id="ARBA00022741"/>
    </source>
</evidence>
<evidence type="ECO:0000256" key="4">
    <source>
        <dbReference type="ARBA" id="ARBA00022840"/>
    </source>
</evidence>
<proteinExistence type="inferred from homology"/>
<keyword evidence="2 7" id="KW-0547">Nucleotide-binding</keyword>
<keyword evidence="6 7" id="KW-0238">DNA-binding</keyword>
<dbReference type="Pfam" id="PF20297">
    <property type="entry name" value="MSSS"/>
    <property type="match status" value="1"/>
</dbReference>
<dbReference type="GO" id="GO:0016887">
    <property type="term" value="F:ATP hydrolysis activity"/>
    <property type="evidence" value="ECO:0007669"/>
    <property type="project" value="InterPro"/>
</dbReference>
<feature type="region of interest" description="Disordered" evidence="8">
    <location>
        <begin position="535"/>
        <end position="565"/>
    </location>
</feature>
<dbReference type="Pfam" id="PF01713">
    <property type="entry name" value="Smr"/>
    <property type="match status" value="1"/>
</dbReference>
<evidence type="ECO:0000256" key="7">
    <source>
        <dbReference type="HAMAP-Rule" id="MF_00092"/>
    </source>
</evidence>
<dbReference type="SMART" id="SM00534">
    <property type="entry name" value="MUTSac"/>
    <property type="match status" value="1"/>
</dbReference>